<dbReference type="PANTHER" id="PTHR41800:SF1">
    <property type="entry name" value="EXPRESSED PROTEIN"/>
    <property type="match status" value="1"/>
</dbReference>
<dbReference type="OrthoDB" id="2559326at2759"/>
<dbReference type="AlphaFoldDB" id="A0A6A5Z631"/>
<feature type="compositionally biased region" description="Basic and acidic residues" evidence="1">
    <location>
        <begin position="104"/>
        <end position="134"/>
    </location>
</feature>
<evidence type="ECO:0000313" key="3">
    <source>
        <dbReference type="Proteomes" id="UP000799770"/>
    </source>
</evidence>
<reference evidence="2" key="1">
    <citation type="journal article" date="2020" name="Stud. Mycol.">
        <title>101 Dothideomycetes genomes: a test case for predicting lifestyles and emergence of pathogens.</title>
        <authorList>
            <person name="Haridas S."/>
            <person name="Albert R."/>
            <person name="Binder M."/>
            <person name="Bloem J."/>
            <person name="Labutti K."/>
            <person name="Salamov A."/>
            <person name="Andreopoulos B."/>
            <person name="Baker S."/>
            <person name="Barry K."/>
            <person name="Bills G."/>
            <person name="Bluhm B."/>
            <person name="Cannon C."/>
            <person name="Castanera R."/>
            <person name="Culley D."/>
            <person name="Daum C."/>
            <person name="Ezra D."/>
            <person name="Gonzalez J."/>
            <person name="Henrissat B."/>
            <person name="Kuo A."/>
            <person name="Liang C."/>
            <person name="Lipzen A."/>
            <person name="Lutzoni F."/>
            <person name="Magnuson J."/>
            <person name="Mondo S."/>
            <person name="Nolan M."/>
            <person name="Ohm R."/>
            <person name="Pangilinan J."/>
            <person name="Park H.-J."/>
            <person name="Ramirez L."/>
            <person name="Alfaro M."/>
            <person name="Sun H."/>
            <person name="Tritt A."/>
            <person name="Yoshinaga Y."/>
            <person name="Zwiers L.-H."/>
            <person name="Turgeon B."/>
            <person name="Goodwin S."/>
            <person name="Spatafora J."/>
            <person name="Crous P."/>
            <person name="Grigoriev I."/>
        </authorList>
    </citation>
    <scope>NUCLEOTIDE SEQUENCE</scope>
    <source>
        <strain evidence="2">CBS 627.86</strain>
    </source>
</reference>
<feature type="non-terminal residue" evidence="2">
    <location>
        <position position="1"/>
    </location>
</feature>
<name>A0A6A5Z631_9PLEO</name>
<proteinExistence type="predicted"/>
<dbReference type="PANTHER" id="PTHR41800">
    <property type="entry name" value="EXPRESSED PROTEIN"/>
    <property type="match status" value="1"/>
</dbReference>
<dbReference type="EMBL" id="ML977327">
    <property type="protein sequence ID" value="KAF2113878.1"/>
    <property type="molecule type" value="Genomic_DNA"/>
</dbReference>
<accession>A0A6A5Z631</accession>
<feature type="region of interest" description="Disordered" evidence="1">
    <location>
        <begin position="47"/>
        <end position="134"/>
    </location>
</feature>
<dbReference type="Proteomes" id="UP000799770">
    <property type="component" value="Unassembled WGS sequence"/>
</dbReference>
<feature type="compositionally biased region" description="Basic and acidic residues" evidence="1">
    <location>
        <begin position="83"/>
        <end position="93"/>
    </location>
</feature>
<keyword evidence="3" id="KW-1185">Reference proteome</keyword>
<evidence type="ECO:0000256" key="1">
    <source>
        <dbReference type="SAM" id="MobiDB-lite"/>
    </source>
</evidence>
<evidence type="ECO:0000313" key="2">
    <source>
        <dbReference type="EMBL" id="KAF2113878.1"/>
    </source>
</evidence>
<sequence length="134" mass="14390">QDSYGWGTLILAGGGAYYFAKKSINADRAAKAQKEKEKRMAQYQLEAAHYNSASPPANPGVPGSTTAPKAGPGVIATALGKGKGREREDKDCVEASTDPAPTRHAPEDEAQKVREKSKYEASDAYRSRKGDRFS</sequence>
<organism evidence="2 3">
    <name type="scientific">Lophiotrema nucula</name>
    <dbReference type="NCBI Taxonomy" id="690887"/>
    <lineage>
        <taxon>Eukaryota</taxon>
        <taxon>Fungi</taxon>
        <taxon>Dikarya</taxon>
        <taxon>Ascomycota</taxon>
        <taxon>Pezizomycotina</taxon>
        <taxon>Dothideomycetes</taxon>
        <taxon>Pleosporomycetidae</taxon>
        <taxon>Pleosporales</taxon>
        <taxon>Lophiotremataceae</taxon>
        <taxon>Lophiotrema</taxon>
    </lineage>
</organism>
<dbReference type="InterPro" id="IPR031833">
    <property type="entry name" value="DUF4748"/>
</dbReference>
<gene>
    <name evidence="2" type="ORF">BDV96DRAFT_495886</name>
</gene>
<protein>
    <submittedName>
        <fullName evidence="2">Uncharacterized protein</fullName>
    </submittedName>
</protein>
<dbReference type="Pfam" id="PF15932">
    <property type="entry name" value="DUF4748"/>
    <property type="match status" value="1"/>
</dbReference>